<protein>
    <submittedName>
        <fullName evidence="1">Uncharacterized protein</fullName>
    </submittedName>
</protein>
<proteinExistence type="predicted"/>
<dbReference type="EMBL" id="FR687301">
    <property type="protein sequence ID" value="CBW54935.1"/>
    <property type="molecule type" value="Genomic_DNA"/>
</dbReference>
<reference evidence="1" key="1">
    <citation type="submission" date="2010-08" db="EMBL/GenBank/DDBJ databases">
        <authorList>
            <person name="Beatson S."/>
        </authorList>
    </citation>
    <scope>NUCLEOTIDE SEQUENCE</scope>
    <source>
        <strain evidence="1">MS1146</strain>
        <plasmid evidence="1">pSSAP1</plasmid>
    </source>
</reference>
<organism evidence="1">
    <name type="scientific">Staphylococcus saprophyticus subsp. saprophyticus MS1146</name>
    <dbReference type="NCBI Taxonomy" id="881952"/>
    <lineage>
        <taxon>Bacteria</taxon>
        <taxon>Bacillati</taxon>
        <taxon>Bacillota</taxon>
        <taxon>Bacilli</taxon>
        <taxon>Bacillales</taxon>
        <taxon>Staphylococcaceae</taxon>
        <taxon>Staphylococcus</taxon>
    </lineage>
</organism>
<name>F4MSQ4_STASA</name>
<geneLocation type="plasmid" evidence="1">
    <name>pSSAP1</name>
</geneLocation>
<keyword evidence="1" id="KW-0614">Plasmid</keyword>
<sequence length="105" mass="12501">MPKEKITREELGKQMMETTIIKSNKKKVKSPSNDQYESLRSRTSIKIHRDFKPLFDELVAEERENKIDFVDALLVFYAQEKHPEILEAFKNQELKTQKNEKAKYL</sequence>
<evidence type="ECO:0000313" key="1">
    <source>
        <dbReference type="EMBL" id="CBW54935.1"/>
    </source>
</evidence>
<reference evidence="1" key="2">
    <citation type="journal article" date="2011" name="Microbiology">
        <title>UafB is a serine-rich repeat adhesin of Staphylococcus saprophyticus that mediates binding to fibronectin, fibrinogen and human uroepithelial cells.</title>
        <authorList>
            <person name="King N.P."/>
            <person name="Beatson S.A."/>
            <person name="Totsika M."/>
            <person name="Ulett G.C."/>
            <person name="Alm R.A."/>
            <person name="Manning P.A."/>
            <person name="Schembri M.A."/>
        </authorList>
    </citation>
    <scope>NUCLEOTIDE SEQUENCE [LARGE SCALE GENOMIC DNA]</scope>
    <source>
        <strain evidence="1">MS1146</strain>
        <plasmid evidence="1">pSSAP1</plasmid>
    </source>
</reference>
<dbReference type="RefSeq" id="WP_013730028.1">
    <property type="nucleotide sequence ID" value="NC_015432.1"/>
</dbReference>
<accession>F4MSQ4</accession>
<dbReference type="AlphaFoldDB" id="F4MSQ4"/>
<gene>
    <name evidence="1" type="ORF">SSAP_P120</name>
</gene>